<evidence type="ECO:0000313" key="2">
    <source>
        <dbReference type="Proteomes" id="UP000234681"/>
    </source>
</evidence>
<protein>
    <submittedName>
        <fullName evidence="1">RCG61334</fullName>
    </submittedName>
</protein>
<accession>A6HAA5</accession>
<gene>
    <name evidence="1" type="ORF">rCG_61334</name>
</gene>
<sequence>MVVLAQCLPFSAVLLLLSGRLVSVFWCSLRSPSHSLFAHVSVRLFINLHQYLSGAQMQIVCSFCSLALLFSPPCKDTRVASSVKDKP</sequence>
<reference evidence="2" key="1">
    <citation type="submission" date="2005-09" db="EMBL/GenBank/DDBJ databases">
        <authorList>
            <person name="Mural R.J."/>
            <person name="Li P.W."/>
            <person name="Adams M.D."/>
            <person name="Amanatides P.G."/>
            <person name="Baden-Tillson H."/>
            <person name="Barnstead M."/>
            <person name="Chin S.H."/>
            <person name="Dew I."/>
            <person name="Evans C.A."/>
            <person name="Ferriera S."/>
            <person name="Flanigan M."/>
            <person name="Fosler C."/>
            <person name="Glodek A."/>
            <person name="Gu Z."/>
            <person name="Holt R.A."/>
            <person name="Jennings D."/>
            <person name="Kraft C.L."/>
            <person name="Lu F."/>
            <person name="Nguyen T."/>
            <person name="Nusskern D.R."/>
            <person name="Pfannkoch C.M."/>
            <person name="Sitter C."/>
            <person name="Sutton G.G."/>
            <person name="Venter J.C."/>
            <person name="Wang Z."/>
            <person name="Woodage T."/>
            <person name="Zheng X.H."/>
            <person name="Zhong F."/>
        </authorList>
    </citation>
    <scope>NUCLEOTIDE SEQUENCE [LARGE SCALE GENOMIC DNA]</scope>
    <source>
        <strain>BN</strain>
        <strain evidence="2">Sprague-Dawley</strain>
    </source>
</reference>
<dbReference type="Proteomes" id="UP000234681">
    <property type="component" value="Chromosome 6"/>
</dbReference>
<dbReference type="EMBL" id="CH473947">
    <property type="protein sequence ID" value="EDM02960.1"/>
    <property type="molecule type" value="Genomic_DNA"/>
</dbReference>
<proteinExistence type="predicted"/>
<organism evidence="1 2">
    <name type="scientific">Rattus norvegicus</name>
    <name type="common">Rat</name>
    <dbReference type="NCBI Taxonomy" id="10116"/>
    <lineage>
        <taxon>Eukaryota</taxon>
        <taxon>Metazoa</taxon>
        <taxon>Chordata</taxon>
        <taxon>Craniata</taxon>
        <taxon>Vertebrata</taxon>
        <taxon>Euteleostomi</taxon>
        <taxon>Mammalia</taxon>
        <taxon>Eutheria</taxon>
        <taxon>Euarchontoglires</taxon>
        <taxon>Glires</taxon>
        <taxon>Rodentia</taxon>
        <taxon>Myomorpha</taxon>
        <taxon>Muroidea</taxon>
        <taxon>Muridae</taxon>
        <taxon>Murinae</taxon>
        <taxon>Rattus</taxon>
    </lineage>
</organism>
<name>A6HAA5_RAT</name>
<evidence type="ECO:0000313" key="1">
    <source>
        <dbReference type="EMBL" id="EDM02960.1"/>
    </source>
</evidence>
<dbReference type="AlphaFoldDB" id="A6HAA5"/>